<dbReference type="AlphaFoldDB" id="A0A1U7N770"/>
<evidence type="ECO:0000313" key="1">
    <source>
        <dbReference type="EMBL" id="OLT61754.1"/>
    </source>
</evidence>
<name>A0A1U7N770_9CYAN</name>
<dbReference type="EMBL" id="MKZS01000001">
    <property type="protein sequence ID" value="OLT61754.1"/>
    <property type="molecule type" value="Genomic_DNA"/>
</dbReference>
<dbReference type="Proteomes" id="UP000186657">
    <property type="component" value="Unassembled WGS sequence"/>
</dbReference>
<evidence type="ECO:0008006" key="3">
    <source>
        <dbReference type="Google" id="ProtNLM"/>
    </source>
</evidence>
<protein>
    <recommendedName>
        <fullName evidence="3">Cellulose-binding protein</fullName>
    </recommendedName>
</protein>
<sequence>EEVVHVSNLKQSSSIGVGLNGLADWSSQFPFLNVMHWSREWYDWDRRTSEGIEVDRYGWLKSVESGVTAGTVFLTNIEEMPIVYNSYVVRWKGKGHLDYGGCVKEVSKAYGGDLIQVGHDSCFIRVVGFDSEDPLRDITIVPEKHIQAFDRGAVFNPDFIERVKVFRALRFMDWMVTNGSEQQEWENRPTINDRSFAKKGVPLEYMVLLANIVGADPWFNMPHKANSNYIHNFAVMVKERLDNKLTAYVEHSNEVWNWIFPQTHFALSESKKLWGAEGDAYMQWHGMRTAGICDIWKKEVFIDDSHRVNCVLGAQASWFGLETPALECPLWKQRQSACYEHGIDSIAIAGYFTGCINNYENDSGNREVEKWLKEPDGGMQKAYEQALDSRHFECEYSAKTMQDVYEYHAGVAKKLGLQLVAYEGGQHITGNFHDTQDDENFIGLHIRLNRDERMYNLYQRNFQSWKKAGGGLFMHFVDVSIPGKHGSWGALEYITQPSSPKWRALMHTNKRPCWWRGCSE</sequence>
<gene>
    <name evidence="1" type="ORF">BJP37_24730</name>
</gene>
<feature type="non-terminal residue" evidence="1">
    <location>
        <position position="1"/>
    </location>
</feature>
<comment type="caution">
    <text evidence="1">The sequence shown here is derived from an EMBL/GenBank/DDBJ whole genome shotgun (WGS) entry which is preliminary data.</text>
</comment>
<keyword evidence="2" id="KW-1185">Reference proteome</keyword>
<accession>A0A1U7N770</accession>
<organism evidence="1 2">
    <name type="scientific">Moorena bouillonii PNG</name>
    <dbReference type="NCBI Taxonomy" id="568701"/>
    <lineage>
        <taxon>Bacteria</taxon>
        <taxon>Bacillati</taxon>
        <taxon>Cyanobacteriota</taxon>
        <taxon>Cyanophyceae</taxon>
        <taxon>Coleofasciculales</taxon>
        <taxon>Coleofasciculaceae</taxon>
        <taxon>Moorena</taxon>
    </lineage>
</organism>
<proteinExistence type="predicted"/>
<dbReference type="RefSeq" id="WP_075903145.1">
    <property type="nucleotide sequence ID" value="NZ_MKZS01000001.1"/>
</dbReference>
<evidence type="ECO:0000313" key="2">
    <source>
        <dbReference type="Proteomes" id="UP000186657"/>
    </source>
</evidence>
<reference evidence="1 2" key="1">
    <citation type="submission" date="2016-10" db="EMBL/GenBank/DDBJ databases">
        <title>Comparative genomics uncovers the prolific and rare metabolic potential of the cyanobacterial genus Moorea.</title>
        <authorList>
            <person name="Leao T."/>
            <person name="Castelao G."/>
            <person name="Korobeynikov A."/>
            <person name="Monroe E.A."/>
            <person name="Podell S."/>
            <person name="Glukhov E."/>
            <person name="Allen E."/>
            <person name="Gerwick W.H."/>
            <person name="Gerwick L."/>
        </authorList>
    </citation>
    <scope>NUCLEOTIDE SEQUENCE [LARGE SCALE GENOMIC DNA]</scope>
    <source>
        <strain evidence="1 2">PNG5-198</strain>
    </source>
</reference>